<proteinExistence type="predicted"/>
<evidence type="ECO:0000313" key="2">
    <source>
        <dbReference type="Proteomes" id="UP000297031"/>
    </source>
</evidence>
<evidence type="ECO:0000313" key="1">
    <source>
        <dbReference type="EMBL" id="QCD35185.1"/>
    </source>
</evidence>
<dbReference type="KEGG" id="mgod:E7746_04440"/>
<reference evidence="1 2" key="1">
    <citation type="submission" date="2019-02" db="EMBL/GenBank/DDBJ databases">
        <title>Isolation and identification of novel species under the genus Muribaculum.</title>
        <authorList>
            <person name="Miyake S."/>
            <person name="Ding Y."/>
            <person name="Low A."/>
            <person name="Soh M."/>
            <person name="Seedorf H."/>
        </authorList>
    </citation>
    <scope>NUCLEOTIDE SEQUENCE [LARGE SCALE GENOMIC DNA]</scope>
    <source>
        <strain evidence="1 2">TLL-A4</strain>
    </source>
</reference>
<name>A0A4P7VNA6_9BACT</name>
<dbReference type="EMBL" id="CP039393">
    <property type="protein sequence ID" value="QCD35185.1"/>
    <property type="molecule type" value="Genomic_DNA"/>
</dbReference>
<protein>
    <submittedName>
        <fullName evidence="1">Uncharacterized protein</fullName>
    </submittedName>
</protein>
<keyword evidence="2" id="KW-1185">Reference proteome</keyword>
<dbReference type="AlphaFoldDB" id="A0A4P7VNA6"/>
<dbReference type="Proteomes" id="UP000297031">
    <property type="component" value="Chromosome"/>
</dbReference>
<accession>A0A4P7VNA6</accession>
<gene>
    <name evidence="1" type="ORF">E7746_04440</name>
</gene>
<sequence>MSRQLLQQSKEWVKAIEGNIAVTPVHELIVALSGFDLIHRIAFRTPASSAFIGGCYLKSFNERMRGNMLISDTDLYSAISDRIQFRDKAFFDKPLQWQCLTSSEWYNECKSTGKFLNSSLEQSLHKARILLDKDLFAFTGRNQEQFKRMLSDHYLPSIIVNGTENAETLKAKLAFLRSNRQRFNSIRQAYTIEQNLLTALMQSADTHQLDRIAYSLDAQFKTHLAEAM</sequence>
<organism evidence="1 2">
    <name type="scientific">Muribaculum gordoncarteri</name>
    <dbReference type="NCBI Taxonomy" id="2530390"/>
    <lineage>
        <taxon>Bacteria</taxon>
        <taxon>Pseudomonadati</taxon>
        <taxon>Bacteroidota</taxon>
        <taxon>Bacteroidia</taxon>
        <taxon>Bacteroidales</taxon>
        <taxon>Muribaculaceae</taxon>
        <taxon>Muribaculum</taxon>
    </lineage>
</organism>
<dbReference type="RefSeq" id="WP_238337332.1">
    <property type="nucleotide sequence ID" value="NZ_CP039393.1"/>
</dbReference>